<evidence type="ECO:0000256" key="7">
    <source>
        <dbReference type="ARBA" id="ARBA00023065"/>
    </source>
</evidence>
<feature type="transmembrane region" description="Helical" evidence="9">
    <location>
        <begin position="219"/>
        <end position="236"/>
    </location>
</feature>
<evidence type="ECO:0000256" key="5">
    <source>
        <dbReference type="ARBA" id="ARBA00022692"/>
    </source>
</evidence>
<dbReference type="EMBL" id="BORP01000002">
    <property type="protein sequence ID" value="GIO26786.1"/>
    <property type="molecule type" value="Genomic_DNA"/>
</dbReference>
<dbReference type="AlphaFoldDB" id="A0A920C5F9"/>
<feature type="transmembrane region" description="Helical" evidence="9">
    <location>
        <begin position="150"/>
        <end position="174"/>
    </location>
</feature>
<feature type="domain" description="Cation/H+ exchanger transmembrane" evidence="10">
    <location>
        <begin position="12"/>
        <end position="391"/>
    </location>
</feature>
<gene>
    <name evidence="12" type="ORF">J43TS3_13970</name>
</gene>
<keyword evidence="5 9" id="KW-0812">Transmembrane</keyword>
<dbReference type="InterPro" id="IPR038770">
    <property type="entry name" value="Na+/solute_symporter_sf"/>
</dbReference>
<dbReference type="Pfam" id="PF00999">
    <property type="entry name" value="Na_H_Exchanger"/>
    <property type="match status" value="1"/>
</dbReference>
<dbReference type="GO" id="GO:1902600">
    <property type="term" value="P:proton transmembrane transport"/>
    <property type="evidence" value="ECO:0007669"/>
    <property type="project" value="InterPro"/>
</dbReference>
<keyword evidence="2" id="KW-0813">Transport</keyword>
<feature type="transmembrane region" description="Helical" evidence="9">
    <location>
        <begin position="6"/>
        <end position="24"/>
    </location>
</feature>
<dbReference type="InterPro" id="IPR003148">
    <property type="entry name" value="RCK_N"/>
</dbReference>
<keyword evidence="6 9" id="KW-1133">Transmembrane helix</keyword>
<evidence type="ECO:0000256" key="1">
    <source>
        <dbReference type="ARBA" id="ARBA00004651"/>
    </source>
</evidence>
<feature type="transmembrane region" description="Helical" evidence="9">
    <location>
        <begin position="186"/>
        <end position="207"/>
    </location>
</feature>
<proteinExistence type="predicted"/>
<accession>A0A920C5F9</accession>
<feature type="transmembrane region" description="Helical" evidence="9">
    <location>
        <begin position="31"/>
        <end position="48"/>
    </location>
</feature>
<dbReference type="PANTHER" id="PTHR32507">
    <property type="entry name" value="NA(+)/H(+) ANTIPORTER 1"/>
    <property type="match status" value="1"/>
</dbReference>
<dbReference type="GO" id="GO:0005886">
    <property type="term" value="C:plasma membrane"/>
    <property type="evidence" value="ECO:0007669"/>
    <property type="project" value="UniProtKB-SubCell"/>
</dbReference>
<evidence type="ECO:0000256" key="3">
    <source>
        <dbReference type="ARBA" id="ARBA00022449"/>
    </source>
</evidence>
<dbReference type="Proteomes" id="UP000676917">
    <property type="component" value="Unassembled WGS sequence"/>
</dbReference>
<sequence length="614" mass="68207">MELSLLFEIMLIFFLGIGSQWVAWRYRMPAIVVMAVTGLIIGPLFGLINPEEDFGSLYKPIISVAVAIILFEGSLNLSFKELRGLGKPVFRIATVGAFLAWIFGSLTAHYIAGLSWAVAFVIGGLFIVTGPTVIMPLLRQSKLKPRPAKILKWEGIIVDPIGALLAVFAFEIIAFLTANNPDGTKLLLFFAASIFAAVFGWLCGRGIGWIFENGYIPEFLKSPAVFTAVIFCFTIPDEIMHETGLLSVTAMGITLANMGISSVADMRHFKENISILLISAIFIMLTASLQLDTILHIFSPNIIGYVLLMMFLVRPLSIFLSTIGTGLTFNERLLVGWIAPRGIVALTVSSYFASILLGAGYDDANILTTLTFGLVFFTVISHGFSIGWLAKRLNLSMEGKPGTLIVGSNLFTVELAKSLAKADVPIIIVDSSWERLKAAREAGVPFYHEEVLSEQTEYHLDTIPYEYLIAATDSKSYNSLVCTTFMPEYGRTNVFKISPYDKEYRSSSEIVSKVGGRILFRKEVNLEDLVEKINKGFVFRQTNITEQYTYKQYREDQDEETVFLYIIKPSGQIKFYSEEMRTVPSTGDIIVSLMPRNKEKAKIQARLGNGNNNE</sequence>
<evidence type="ECO:0000313" key="13">
    <source>
        <dbReference type="Proteomes" id="UP000676917"/>
    </source>
</evidence>
<dbReference type="Pfam" id="PF02254">
    <property type="entry name" value="TrkA_N"/>
    <property type="match status" value="1"/>
</dbReference>
<name>A0A920C5F9_9BACI</name>
<evidence type="ECO:0000256" key="2">
    <source>
        <dbReference type="ARBA" id="ARBA00022448"/>
    </source>
</evidence>
<evidence type="ECO:0000259" key="10">
    <source>
        <dbReference type="Pfam" id="PF00999"/>
    </source>
</evidence>
<feature type="transmembrane region" description="Helical" evidence="9">
    <location>
        <begin position="303"/>
        <end position="330"/>
    </location>
</feature>
<keyword evidence="4" id="KW-1003">Cell membrane</keyword>
<dbReference type="InterPro" id="IPR036291">
    <property type="entry name" value="NAD(P)-bd_dom_sf"/>
</dbReference>
<keyword evidence="3" id="KW-0050">Antiport</keyword>
<reference evidence="12" key="1">
    <citation type="submission" date="2021-03" db="EMBL/GenBank/DDBJ databases">
        <title>Antimicrobial resistance genes in bacteria isolated from Japanese honey, and their potential for conferring macrolide and lincosamide resistance in the American foulbrood pathogen Paenibacillus larvae.</title>
        <authorList>
            <person name="Okamoto M."/>
            <person name="Kumagai M."/>
            <person name="Kanamori H."/>
            <person name="Takamatsu D."/>
        </authorList>
    </citation>
    <scope>NUCLEOTIDE SEQUENCE</scope>
    <source>
        <strain evidence="12">J43TS3</strain>
    </source>
</reference>
<dbReference type="Gene3D" id="1.20.1530.20">
    <property type="match status" value="1"/>
</dbReference>
<keyword evidence="8 9" id="KW-0472">Membrane</keyword>
<comment type="caution">
    <text evidence="12">The sequence shown here is derived from an EMBL/GenBank/DDBJ whole genome shotgun (WGS) entry which is preliminary data.</text>
</comment>
<feature type="transmembrane region" description="Helical" evidence="9">
    <location>
        <begin position="272"/>
        <end position="291"/>
    </location>
</feature>
<dbReference type="SUPFAM" id="SSF51735">
    <property type="entry name" value="NAD(P)-binding Rossmann-fold domains"/>
    <property type="match status" value="1"/>
</dbReference>
<feature type="transmembrane region" description="Helical" evidence="9">
    <location>
        <begin position="89"/>
        <end position="111"/>
    </location>
</feature>
<evidence type="ECO:0000313" key="12">
    <source>
        <dbReference type="EMBL" id="GIO26786.1"/>
    </source>
</evidence>
<dbReference type="Gene3D" id="3.40.50.720">
    <property type="entry name" value="NAD(P)-binding Rossmann-like Domain"/>
    <property type="match status" value="1"/>
</dbReference>
<organism evidence="12 13">
    <name type="scientific">Ornithinibacillus bavariensis</name>
    <dbReference type="NCBI Taxonomy" id="545502"/>
    <lineage>
        <taxon>Bacteria</taxon>
        <taxon>Bacillati</taxon>
        <taxon>Bacillota</taxon>
        <taxon>Bacilli</taxon>
        <taxon>Bacillales</taxon>
        <taxon>Bacillaceae</taxon>
        <taxon>Ornithinibacillus</taxon>
    </lineage>
</organism>
<evidence type="ECO:0000256" key="9">
    <source>
        <dbReference type="SAM" id="Phobius"/>
    </source>
</evidence>
<evidence type="ECO:0000256" key="8">
    <source>
        <dbReference type="ARBA" id="ARBA00023136"/>
    </source>
</evidence>
<feature type="transmembrane region" description="Helical" evidence="9">
    <location>
        <begin position="117"/>
        <end position="138"/>
    </location>
</feature>
<feature type="transmembrane region" description="Helical" evidence="9">
    <location>
        <begin position="242"/>
        <end position="260"/>
    </location>
</feature>
<evidence type="ECO:0000256" key="4">
    <source>
        <dbReference type="ARBA" id="ARBA00022475"/>
    </source>
</evidence>
<dbReference type="RefSeq" id="WP_212920295.1">
    <property type="nucleotide sequence ID" value="NZ_BORP01000002.1"/>
</dbReference>
<keyword evidence="13" id="KW-1185">Reference proteome</keyword>
<dbReference type="PANTHER" id="PTHR32507:SF0">
    <property type="entry name" value="NA(+)_H(+) ANTIPORTER 2-RELATED"/>
    <property type="match status" value="1"/>
</dbReference>
<evidence type="ECO:0000256" key="6">
    <source>
        <dbReference type="ARBA" id="ARBA00022989"/>
    </source>
</evidence>
<feature type="transmembrane region" description="Helical" evidence="9">
    <location>
        <begin position="367"/>
        <end position="390"/>
    </location>
</feature>
<feature type="domain" description="RCK N-terminal" evidence="11">
    <location>
        <begin position="404"/>
        <end position="484"/>
    </location>
</feature>
<protein>
    <submittedName>
        <fullName evidence="12">Sodium/hydrogen exchanger</fullName>
    </submittedName>
</protein>
<feature type="transmembrane region" description="Helical" evidence="9">
    <location>
        <begin position="60"/>
        <end position="77"/>
    </location>
</feature>
<comment type="subcellular location">
    <subcellularLocation>
        <location evidence="1">Cell membrane</location>
        <topology evidence="1">Multi-pass membrane protein</topology>
    </subcellularLocation>
</comment>
<dbReference type="GO" id="GO:0006813">
    <property type="term" value="P:potassium ion transport"/>
    <property type="evidence" value="ECO:0007669"/>
    <property type="project" value="InterPro"/>
</dbReference>
<keyword evidence="7" id="KW-0406">Ion transport</keyword>
<dbReference type="InterPro" id="IPR006153">
    <property type="entry name" value="Cation/H_exchanger_TM"/>
</dbReference>
<feature type="transmembrane region" description="Helical" evidence="9">
    <location>
        <begin position="342"/>
        <end position="361"/>
    </location>
</feature>
<dbReference type="GO" id="GO:0015297">
    <property type="term" value="F:antiporter activity"/>
    <property type="evidence" value="ECO:0007669"/>
    <property type="project" value="UniProtKB-KW"/>
</dbReference>
<evidence type="ECO:0000259" key="11">
    <source>
        <dbReference type="Pfam" id="PF02254"/>
    </source>
</evidence>